<keyword evidence="10 12" id="KW-0472">Membrane</keyword>
<organism evidence="13 14">
    <name type="scientific">Gallibacterium genomosp. 3</name>
    <dbReference type="NCBI Taxonomy" id="505345"/>
    <lineage>
        <taxon>Bacteria</taxon>
        <taxon>Pseudomonadati</taxon>
        <taxon>Pseudomonadota</taxon>
        <taxon>Gammaproteobacteria</taxon>
        <taxon>Pasteurellales</taxon>
        <taxon>Pasteurellaceae</taxon>
        <taxon>Gallibacterium</taxon>
    </lineage>
</organism>
<dbReference type="GO" id="GO:0015920">
    <property type="term" value="P:lipopolysaccharide transport"/>
    <property type="evidence" value="ECO:0007669"/>
    <property type="project" value="TreeGrafter"/>
</dbReference>
<dbReference type="InterPro" id="IPR005495">
    <property type="entry name" value="LptG/LptF_permease"/>
</dbReference>
<proteinExistence type="inferred from homology"/>
<feature type="transmembrane region" description="Helical" evidence="12">
    <location>
        <begin position="52"/>
        <end position="76"/>
    </location>
</feature>
<dbReference type="Pfam" id="PF03739">
    <property type="entry name" value="LptF_LptG"/>
    <property type="match status" value="1"/>
</dbReference>
<comment type="similarity">
    <text evidence="3">Belongs to the LptF/LptG family.</text>
</comment>
<keyword evidence="9 12" id="KW-1133">Transmembrane helix</keyword>
<accession>A0A1A7NW51</accession>
<evidence type="ECO:0000256" key="10">
    <source>
        <dbReference type="ARBA" id="ARBA00023136"/>
    </source>
</evidence>
<dbReference type="OrthoDB" id="9778062at2"/>
<dbReference type="PANTHER" id="PTHR33529">
    <property type="entry name" value="SLR0882 PROTEIN-RELATED"/>
    <property type="match status" value="1"/>
</dbReference>
<evidence type="ECO:0000313" key="14">
    <source>
        <dbReference type="Proteomes" id="UP000243558"/>
    </source>
</evidence>
<dbReference type="NCBIfam" id="TIGR04407">
    <property type="entry name" value="LptF_YjgP"/>
    <property type="match status" value="1"/>
</dbReference>
<evidence type="ECO:0000256" key="4">
    <source>
        <dbReference type="ARBA" id="ARBA00014213"/>
    </source>
</evidence>
<protein>
    <recommendedName>
        <fullName evidence="4">Lipopolysaccharide export system permease protein LptF</fullName>
    </recommendedName>
</protein>
<evidence type="ECO:0000256" key="12">
    <source>
        <dbReference type="SAM" id="Phobius"/>
    </source>
</evidence>
<dbReference type="PANTHER" id="PTHR33529:SF7">
    <property type="entry name" value="LIPOPOLYSACCHARIDE EXPORT SYSTEM PERMEASE PROTEIN LPTF"/>
    <property type="match status" value="1"/>
</dbReference>
<dbReference type="PATRIC" id="fig|505345.7.peg.143"/>
<evidence type="ECO:0000256" key="11">
    <source>
        <dbReference type="ARBA" id="ARBA00026081"/>
    </source>
</evidence>
<comment type="subcellular location">
    <subcellularLocation>
        <location evidence="2">Cell inner membrane</location>
        <topology evidence="2">Multi-pass membrane protein</topology>
    </subcellularLocation>
</comment>
<keyword evidence="5" id="KW-0813">Transport</keyword>
<feature type="transmembrane region" description="Helical" evidence="12">
    <location>
        <begin position="12"/>
        <end position="32"/>
    </location>
</feature>
<feature type="transmembrane region" description="Helical" evidence="12">
    <location>
        <begin position="97"/>
        <end position="118"/>
    </location>
</feature>
<dbReference type="AlphaFoldDB" id="A0A1A7NW51"/>
<keyword evidence="14" id="KW-1185">Reference proteome</keyword>
<evidence type="ECO:0000256" key="3">
    <source>
        <dbReference type="ARBA" id="ARBA00007725"/>
    </source>
</evidence>
<comment type="caution">
    <text evidence="13">The sequence shown here is derived from an EMBL/GenBank/DDBJ whole genome shotgun (WGS) entry which is preliminary data.</text>
</comment>
<dbReference type="RefSeq" id="WP_065238552.1">
    <property type="nucleotide sequence ID" value="NZ_JTJM01000003.1"/>
</dbReference>
<evidence type="ECO:0000256" key="8">
    <source>
        <dbReference type="ARBA" id="ARBA00022692"/>
    </source>
</evidence>
<comment type="function">
    <text evidence="1">Part of the ABC transporter complex LptBFG involved in the translocation of lipopolysaccharide (LPS) from the inner membrane to the outer membrane.</text>
</comment>
<keyword evidence="8 12" id="KW-0812">Transmembrane</keyword>
<feature type="transmembrane region" description="Helical" evidence="12">
    <location>
        <begin position="332"/>
        <end position="354"/>
    </location>
</feature>
<keyword evidence="6" id="KW-1003">Cell membrane</keyword>
<evidence type="ECO:0000256" key="2">
    <source>
        <dbReference type="ARBA" id="ARBA00004429"/>
    </source>
</evidence>
<dbReference type="GO" id="GO:0055085">
    <property type="term" value="P:transmembrane transport"/>
    <property type="evidence" value="ECO:0007669"/>
    <property type="project" value="InterPro"/>
</dbReference>
<feature type="transmembrane region" description="Helical" evidence="12">
    <location>
        <begin position="296"/>
        <end position="312"/>
    </location>
</feature>
<comment type="subunit">
    <text evidence="11">Component of the lipopolysaccharide transport and assembly complex. The LptBFG transporter is composed of two ATP-binding proteins (LptB) and two transmembrane proteins (LptF and LptG).</text>
</comment>
<name>A0A1A7NW51_9PAST</name>
<dbReference type="Proteomes" id="UP000243558">
    <property type="component" value="Unassembled WGS sequence"/>
</dbReference>
<evidence type="ECO:0000313" key="13">
    <source>
        <dbReference type="EMBL" id="OBW93923.1"/>
    </source>
</evidence>
<dbReference type="EMBL" id="JTJM01000003">
    <property type="protein sequence ID" value="OBW93923.1"/>
    <property type="molecule type" value="Genomic_DNA"/>
</dbReference>
<reference evidence="13 14" key="1">
    <citation type="submission" date="2014-11" db="EMBL/GenBank/DDBJ databases">
        <title>Pan-genome of Gallibacterium spp.</title>
        <authorList>
            <person name="Kudirkiene E."/>
            <person name="Bojesen A.M."/>
        </authorList>
    </citation>
    <scope>NUCLEOTIDE SEQUENCE [LARGE SCALE GENOMIC DNA]</scope>
    <source>
        <strain evidence="13 14">F151</strain>
    </source>
</reference>
<feature type="transmembrane region" description="Helical" evidence="12">
    <location>
        <begin position="266"/>
        <end position="284"/>
    </location>
</feature>
<evidence type="ECO:0000256" key="1">
    <source>
        <dbReference type="ARBA" id="ARBA00002265"/>
    </source>
</evidence>
<evidence type="ECO:0000256" key="6">
    <source>
        <dbReference type="ARBA" id="ARBA00022475"/>
    </source>
</evidence>
<dbReference type="InterPro" id="IPR030922">
    <property type="entry name" value="LptF"/>
</dbReference>
<evidence type="ECO:0000256" key="9">
    <source>
        <dbReference type="ARBA" id="ARBA00022989"/>
    </source>
</evidence>
<keyword evidence="7" id="KW-0997">Cell inner membrane</keyword>
<evidence type="ECO:0000256" key="7">
    <source>
        <dbReference type="ARBA" id="ARBA00022519"/>
    </source>
</evidence>
<sequence length="366" mass="39913">MILTKYLIRETLKSQLAILFILLVIFLAQQLVRVLGSAVNGNVPVDVILPLLGLGMPTMAQLMLPLSLFLALLLTLGRLYSESEITVMQACGIGPEALIKVGILLSVITASVAAYNSLYLTPWALKKQVDVVESAKANPSASAITPGQFITSSKGDFVLFVEKVKGDELSDIYLFQTKQVGKVKPSVVVAEQGTFTTAADGGQVLSLKNGERFEGSATLPEFRITHFTDYLAFLTFNQVQNNETDLDMQDSHTLLADSSAKAKAEIVWRINLFLAVPLMMLIAIPLSKVNPRQGRFAKVLPALLLYLIYFLLQSSLKTAGINGKLAAHHWMIAVNVAFLILGIILNSTSVRATLLRPFKRNVARGK</sequence>
<gene>
    <name evidence="13" type="ORF">QV01_00725</name>
</gene>
<evidence type="ECO:0000256" key="5">
    <source>
        <dbReference type="ARBA" id="ARBA00022448"/>
    </source>
</evidence>
<dbReference type="GO" id="GO:0043190">
    <property type="term" value="C:ATP-binding cassette (ABC) transporter complex"/>
    <property type="evidence" value="ECO:0007669"/>
    <property type="project" value="InterPro"/>
</dbReference>